<dbReference type="RefSeq" id="YP_009021141.1">
    <property type="nucleotide sequence ID" value="NC_023848.1"/>
</dbReference>
<evidence type="ECO:0000313" key="2">
    <source>
        <dbReference type="Proteomes" id="UP000110868"/>
    </source>
</evidence>
<organism evidence="1 2">
    <name type="scientific">Chloriridovirus anopheles1</name>
    <dbReference type="NCBI Taxonomy" id="1465751"/>
    <lineage>
        <taxon>Viruses</taxon>
        <taxon>Varidnaviria</taxon>
        <taxon>Bamfordvirae</taxon>
        <taxon>Nucleocytoviricota</taxon>
        <taxon>Megaviricetes</taxon>
        <taxon>Pimascovirales</taxon>
        <taxon>Pimascovirales incertae sedis</taxon>
        <taxon>Iridoviridae</taxon>
        <taxon>Betairidovirinae</taxon>
        <taxon>Chloriridovirus</taxon>
    </lineage>
</organism>
<dbReference type="GeneID" id="18938225"/>
<sequence length="97" mass="11275">MFNCNGKSDSKGKIHPNAQKCIDRFVIQSKFREMYPDKAKAIQGMTVPSSCCESIQDMIIFADEKIRNQKLKLDQEKKEREKMGAPAKFDKYGKYKY</sequence>
<dbReference type="KEGG" id="vg:18938225"/>
<evidence type="ECO:0000313" key="1">
    <source>
        <dbReference type="EMBL" id="AHL67557.1"/>
    </source>
</evidence>
<reference evidence="1 2" key="1">
    <citation type="submission" date="2013-12" db="EMBL/GenBank/DDBJ databases">
        <authorList>
            <person name="Tong Y."/>
            <person name="Zhang J."/>
            <person name="Huang Y."/>
            <person name="Li S."/>
            <person name="Pei G."/>
            <person name="Zhang Z."/>
            <person name="Mi Z."/>
            <person name="An X."/>
        </authorList>
    </citation>
    <scope>NUCLEOTIDE SEQUENCE [LARGE SCALE GENOMIC DNA]</scope>
    <source>
        <strain evidence="1">AMIV</strain>
    </source>
</reference>
<dbReference type="EMBL" id="KF938901">
    <property type="protein sequence ID" value="AHL67557.1"/>
    <property type="molecule type" value="Genomic_DNA"/>
</dbReference>
<dbReference type="Proteomes" id="UP000110868">
    <property type="component" value="Segment"/>
</dbReference>
<dbReference type="OrthoDB" id="24534at10239"/>
<proteinExistence type="predicted"/>
<keyword evidence="2" id="KW-1185">Reference proteome</keyword>
<gene>
    <name evidence="1" type="ORF">AMIV_064</name>
</gene>
<protein>
    <submittedName>
        <fullName evidence="1">Uncharacterized protein</fullName>
    </submittedName>
</protein>
<accession>W8QRE7</accession>
<name>W8QRE7_9VIRU</name>